<organism evidence="3 4">
    <name type="scientific">Fasciolopsis buskii</name>
    <dbReference type="NCBI Taxonomy" id="27845"/>
    <lineage>
        <taxon>Eukaryota</taxon>
        <taxon>Metazoa</taxon>
        <taxon>Spiralia</taxon>
        <taxon>Lophotrochozoa</taxon>
        <taxon>Platyhelminthes</taxon>
        <taxon>Trematoda</taxon>
        <taxon>Digenea</taxon>
        <taxon>Plagiorchiida</taxon>
        <taxon>Echinostomata</taxon>
        <taxon>Echinostomatoidea</taxon>
        <taxon>Fasciolidae</taxon>
        <taxon>Fasciolopsis</taxon>
    </lineage>
</organism>
<accession>A0A8E0RPI2</accession>
<evidence type="ECO:0000256" key="1">
    <source>
        <dbReference type="SAM" id="Phobius"/>
    </source>
</evidence>
<keyword evidence="1" id="KW-1133">Transmembrane helix</keyword>
<reference evidence="3" key="1">
    <citation type="submission" date="2019-05" db="EMBL/GenBank/DDBJ databases">
        <title>Annotation for the trematode Fasciolopsis buski.</title>
        <authorList>
            <person name="Choi Y.-J."/>
        </authorList>
    </citation>
    <scope>NUCLEOTIDE SEQUENCE</scope>
    <source>
        <strain evidence="3">HT</strain>
        <tissue evidence="3">Whole worm</tissue>
    </source>
</reference>
<feature type="chain" id="PRO_5034060630" evidence="2">
    <location>
        <begin position="27"/>
        <end position="297"/>
    </location>
</feature>
<evidence type="ECO:0000313" key="4">
    <source>
        <dbReference type="Proteomes" id="UP000728185"/>
    </source>
</evidence>
<keyword evidence="2" id="KW-0732">Signal</keyword>
<feature type="transmembrane region" description="Helical" evidence="1">
    <location>
        <begin position="48"/>
        <end position="65"/>
    </location>
</feature>
<proteinExistence type="predicted"/>
<dbReference type="EMBL" id="LUCM01010156">
    <property type="protein sequence ID" value="KAA0185865.1"/>
    <property type="molecule type" value="Genomic_DNA"/>
</dbReference>
<feature type="signal peptide" evidence="2">
    <location>
        <begin position="1"/>
        <end position="26"/>
    </location>
</feature>
<dbReference type="Proteomes" id="UP000728185">
    <property type="component" value="Unassembled WGS sequence"/>
</dbReference>
<sequence>MAFYSAALVGHLIFFLLGLPVSFNQSLSVDCICDLRCVINADLEIADFIPFLVFIFILPNLFRWFHRMLRSMNSHVMYAQKGNRLVFERDVPQFLMVLYHSNLLISQWNPQTAQRFSLLPYECSKDSNGFDVVKVGNPASSSLLPDCGAEIKSRNQASNVSGKFHSTLLGPGGDTVNSVAFNPNQPFFHGKALNGGFLYAQLATYHYAMCCYDKAFQFTVLAIEQIRACRNDLSGLSGYVIVEVLRIVCKLCMIKRDYKLAFEIIKSALCFTAYVLYFQSIDPQNIFVCLFCQKKTV</sequence>
<dbReference type="OrthoDB" id="7103806at2759"/>
<keyword evidence="1" id="KW-0812">Transmembrane</keyword>
<evidence type="ECO:0000256" key="2">
    <source>
        <dbReference type="SAM" id="SignalP"/>
    </source>
</evidence>
<keyword evidence="1" id="KW-0472">Membrane</keyword>
<keyword evidence="4" id="KW-1185">Reference proteome</keyword>
<protein>
    <submittedName>
        <fullName evidence="3">Uncharacterized protein</fullName>
    </submittedName>
</protein>
<name>A0A8E0RPI2_9TREM</name>
<dbReference type="AlphaFoldDB" id="A0A8E0RPI2"/>
<comment type="caution">
    <text evidence="3">The sequence shown here is derived from an EMBL/GenBank/DDBJ whole genome shotgun (WGS) entry which is preliminary data.</text>
</comment>
<evidence type="ECO:0000313" key="3">
    <source>
        <dbReference type="EMBL" id="KAA0185865.1"/>
    </source>
</evidence>
<gene>
    <name evidence="3" type="ORF">FBUS_09157</name>
</gene>